<reference evidence="2" key="1">
    <citation type="submission" date="2018-10" db="EMBL/GenBank/DDBJ databases">
        <title>Schaedlerella arabinophila gen. nov. sp. nov., isolated from the mouse intestinal tract and comparative analysis with the genome of the closely related altered Schaedler flora strain ASF502.</title>
        <authorList>
            <person name="Miyake S."/>
            <person name="Soh M."/>
            <person name="Seedorf H."/>
        </authorList>
    </citation>
    <scope>NUCLEOTIDE SEQUENCE [LARGE SCALE GENOMIC DNA]</scope>
    <source>
        <strain evidence="2">DSM 106076</strain>
    </source>
</reference>
<organism evidence="2 3">
    <name type="scientific">Schaedlerella arabinosiphila</name>
    <dbReference type="NCBI Taxonomy" id="2044587"/>
    <lineage>
        <taxon>Bacteria</taxon>
        <taxon>Bacillati</taxon>
        <taxon>Bacillota</taxon>
        <taxon>Clostridia</taxon>
        <taxon>Lachnospirales</taxon>
        <taxon>Lachnospiraceae</taxon>
        <taxon>Schaedlerella</taxon>
    </lineage>
</organism>
<keyword evidence="1" id="KW-0472">Membrane</keyword>
<keyword evidence="3" id="KW-1185">Reference proteome</keyword>
<dbReference type="AlphaFoldDB" id="A0A3R8KZ57"/>
<evidence type="ECO:0000256" key="1">
    <source>
        <dbReference type="SAM" id="Phobius"/>
    </source>
</evidence>
<keyword evidence="1" id="KW-0812">Transmembrane</keyword>
<name>A0A3R8KZ57_9FIRM</name>
<evidence type="ECO:0000313" key="3">
    <source>
        <dbReference type="Proteomes" id="UP000274920"/>
    </source>
</evidence>
<gene>
    <name evidence="2" type="ORF">EBB54_17365</name>
</gene>
<evidence type="ECO:0000313" key="2">
    <source>
        <dbReference type="EMBL" id="RRK32933.1"/>
    </source>
</evidence>
<proteinExistence type="predicted"/>
<protein>
    <submittedName>
        <fullName evidence="2">Uncharacterized protein</fullName>
    </submittedName>
</protein>
<comment type="caution">
    <text evidence="2">The sequence shown here is derived from an EMBL/GenBank/DDBJ whole genome shotgun (WGS) entry which is preliminary data.</text>
</comment>
<dbReference type="EMBL" id="RHJS01000002">
    <property type="protein sequence ID" value="RRK32933.1"/>
    <property type="molecule type" value="Genomic_DNA"/>
</dbReference>
<dbReference type="Proteomes" id="UP000274920">
    <property type="component" value="Unassembled WGS sequence"/>
</dbReference>
<feature type="transmembrane region" description="Helical" evidence="1">
    <location>
        <begin position="55"/>
        <end position="72"/>
    </location>
</feature>
<feature type="transmembrane region" description="Helical" evidence="1">
    <location>
        <begin position="21"/>
        <end position="43"/>
    </location>
</feature>
<sequence>MKQLRHCHTQTDCQLMKLFQFGFLYFTIIFKKNWTILICIFIVMEKRKAGKREVVSISLIKQSFIFIFIIQIQRRKPLIT</sequence>
<keyword evidence="1" id="KW-1133">Transmembrane helix</keyword>
<accession>A0A3R8KZ57</accession>